<evidence type="ECO:0000256" key="3">
    <source>
        <dbReference type="ARBA" id="ARBA00005848"/>
    </source>
</evidence>
<evidence type="ECO:0000256" key="4">
    <source>
        <dbReference type="ARBA" id="ARBA00022448"/>
    </source>
</evidence>
<comment type="similarity">
    <text evidence="3">Belongs to the autotransporter-2 (AT-2) (TC 1.B.40) family.</text>
</comment>
<feature type="domain" description="Trimeric autotransporter adhesin YadA-like C-terminal membrane anchor" evidence="14">
    <location>
        <begin position="592"/>
        <end position="646"/>
    </location>
</feature>
<evidence type="ECO:0000256" key="10">
    <source>
        <dbReference type="ARBA" id="ARBA00023237"/>
    </source>
</evidence>
<evidence type="ECO:0000256" key="1">
    <source>
        <dbReference type="ARBA" id="ARBA00004241"/>
    </source>
</evidence>
<evidence type="ECO:0000256" key="2">
    <source>
        <dbReference type="ARBA" id="ARBA00004442"/>
    </source>
</evidence>
<keyword evidence="7 13" id="KW-0732">Signal</keyword>
<evidence type="ECO:0000256" key="8">
    <source>
        <dbReference type="ARBA" id="ARBA00022927"/>
    </source>
</evidence>
<feature type="domain" description="Trimeric autotransporter adhesin YadA-like stalk" evidence="16">
    <location>
        <begin position="286"/>
        <end position="321"/>
    </location>
</feature>
<keyword evidence="6" id="KW-0812">Transmembrane</keyword>
<keyword evidence="11" id="KW-0175">Coiled coil</keyword>
<evidence type="ECO:0000256" key="7">
    <source>
        <dbReference type="ARBA" id="ARBA00022729"/>
    </source>
</evidence>
<dbReference type="InterPro" id="IPR008640">
    <property type="entry name" value="Adhesin_Head_dom"/>
</dbReference>
<dbReference type="EMBL" id="MUBJ01000006">
    <property type="protein sequence ID" value="OTA16949.1"/>
    <property type="molecule type" value="Genomic_DNA"/>
</dbReference>
<proteinExistence type="inferred from homology"/>
<evidence type="ECO:0000256" key="6">
    <source>
        <dbReference type="ARBA" id="ARBA00022692"/>
    </source>
</evidence>
<dbReference type="Pfam" id="PF03895">
    <property type="entry name" value="YadA_anchor"/>
    <property type="match status" value="1"/>
</dbReference>
<protein>
    <submittedName>
        <fullName evidence="17">Adhesin</fullName>
    </submittedName>
</protein>
<evidence type="ECO:0000259" key="16">
    <source>
        <dbReference type="Pfam" id="PF05662"/>
    </source>
</evidence>
<dbReference type="Proteomes" id="UP000194350">
    <property type="component" value="Unassembled WGS sequence"/>
</dbReference>
<dbReference type="GO" id="GO:0009279">
    <property type="term" value="C:cell outer membrane"/>
    <property type="evidence" value="ECO:0007669"/>
    <property type="project" value="UniProtKB-SubCell"/>
</dbReference>
<feature type="chain" id="PRO_5012643976" evidence="13">
    <location>
        <begin position="24"/>
        <end position="646"/>
    </location>
</feature>
<evidence type="ECO:0000313" key="18">
    <source>
        <dbReference type="Proteomes" id="UP000194350"/>
    </source>
</evidence>
<keyword evidence="9" id="KW-0472">Membrane</keyword>
<sequence length="646" mass="68586">MRNVLFKSMALLMLASMVSVSYASNNTDSESVSEYPFLNLLEYLRVYQSDIKEHGFKYIVSDDSSIDNSSLDIGNNYSGIVNSIAILESSIGKRGHHSVALSQGYIGDNSWDSVALSDGRIGDNNPNSVALSDGIIGNSSSNSFAFIGKIDDKSGDSVAIGHKSNVKAKQGIAIGRKAIAHKIYGIALGQSAISSHTNAVAIGVEAETDRDNSVSFGNSTDITKNKQLTNIADGIKDQDAVTLAQLNRRGFFSNPTYTTSYFVGSPNSEVDESNVVSFGDNQTQLRLVNIADAQNPNDAVNKKQLDAVKSSVINELQKDIGDKARGAVKEIDDALVKLSTIQQVVTKSEQAAAGSAKQADTAKQATEDSATQANTAQQAAVQSAQAAADSAAQANTAQQAAVRSAQAATDSATQANTAQQAAVQSAQAATDSATKADTAQQAAVVSETVVIGSVKEIENHVNTAKNAADRAEKNATETEVNKRINLATQQESKKSVKETKELNEKIITVKKASEERANKLDAKADDIYEYAQGVNTKMGEYHVYSEKRFNALKSEMRQNVRQLDNKINRVEKRANAGIASVAAMTNIPFSNANRFSVGVGLGQYHDGSAIAVGAQTKLTENINIKASTSWNNSDGAVFGAGFAIGW</sequence>
<feature type="domain" description="Trimeric autotransporter adhesin YadA-like head" evidence="15">
    <location>
        <begin position="182"/>
        <end position="205"/>
    </location>
</feature>
<dbReference type="AlphaFoldDB" id="A0A1Y2SDW3"/>
<evidence type="ECO:0000313" key="17">
    <source>
        <dbReference type="EMBL" id="OTA16949.1"/>
    </source>
</evidence>
<keyword evidence="4" id="KW-0813">Transport</keyword>
<dbReference type="SUPFAM" id="SSF54523">
    <property type="entry name" value="Pili subunits"/>
    <property type="match status" value="1"/>
</dbReference>
<evidence type="ECO:0000259" key="15">
    <source>
        <dbReference type="Pfam" id="PF05658"/>
    </source>
</evidence>
<dbReference type="RefSeq" id="WP_086108810.1">
    <property type="nucleotide sequence ID" value="NZ_CAWNGD010000106.1"/>
</dbReference>
<dbReference type="InterPro" id="IPR005594">
    <property type="entry name" value="YadA_C"/>
</dbReference>
<evidence type="ECO:0000259" key="14">
    <source>
        <dbReference type="Pfam" id="PF03895"/>
    </source>
</evidence>
<evidence type="ECO:0000256" key="13">
    <source>
        <dbReference type="SAM" id="SignalP"/>
    </source>
</evidence>
<comment type="caution">
    <text evidence="17">The sequence shown here is derived from an EMBL/GenBank/DDBJ whole genome shotgun (WGS) entry which is preliminary data.</text>
</comment>
<feature type="domain" description="Trimeric autotransporter adhesin YadA-like head" evidence="15">
    <location>
        <begin position="156"/>
        <end position="178"/>
    </location>
</feature>
<dbReference type="Pfam" id="PF05658">
    <property type="entry name" value="YadA_head"/>
    <property type="match status" value="2"/>
</dbReference>
<organism evidence="17 18">
    <name type="scientific">Xenorhabdus vietnamensis</name>
    <dbReference type="NCBI Taxonomy" id="351656"/>
    <lineage>
        <taxon>Bacteria</taxon>
        <taxon>Pseudomonadati</taxon>
        <taxon>Pseudomonadota</taxon>
        <taxon>Gammaproteobacteria</taxon>
        <taxon>Enterobacterales</taxon>
        <taxon>Morganellaceae</taxon>
        <taxon>Xenorhabdus</taxon>
    </lineage>
</organism>
<dbReference type="GO" id="GO:0015031">
    <property type="term" value="P:protein transport"/>
    <property type="evidence" value="ECO:0007669"/>
    <property type="project" value="UniProtKB-KW"/>
</dbReference>
<dbReference type="STRING" id="351656.Xvie_01629"/>
<feature type="coiled-coil region" evidence="11">
    <location>
        <begin position="454"/>
        <end position="481"/>
    </location>
</feature>
<evidence type="ECO:0000256" key="5">
    <source>
        <dbReference type="ARBA" id="ARBA00022452"/>
    </source>
</evidence>
<keyword evidence="18" id="KW-1185">Reference proteome</keyword>
<dbReference type="InterPro" id="IPR008635">
    <property type="entry name" value="Coiled_stalk_dom"/>
</dbReference>
<dbReference type="GO" id="GO:0009986">
    <property type="term" value="C:cell surface"/>
    <property type="evidence" value="ECO:0007669"/>
    <property type="project" value="UniProtKB-SubCell"/>
</dbReference>
<dbReference type="OrthoDB" id="1631723at2"/>
<evidence type="ECO:0000256" key="9">
    <source>
        <dbReference type="ARBA" id="ARBA00023136"/>
    </source>
</evidence>
<dbReference type="Gene3D" id="2.150.10.10">
    <property type="entry name" value="Serralysin-like metalloprotease, C-terminal"/>
    <property type="match status" value="2"/>
</dbReference>
<name>A0A1Y2SDW3_9GAMM</name>
<dbReference type="Gene3D" id="3.30.1300.30">
    <property type="entry name" value="GSPII I/J protein-like"/>
    <property type="match status" value="1"/>
</dbReference>
<keyword evidence="8" id="KW-0653">Protein transport</keyword>
<feature type="signal peptide" evidence="13">
    <location>
        <begin position="1"/>
        <end position="23"/>
    </location>
</feature>
<accession>A0A1Y2SDW3</accession>
<evidence type="ECO:0000256" key="12">
    <source>
        <dbReference type="SAM" id="MobiDB-lite"/>
    </source>
</evidence>
<dbReference type="InterPro" id="IPR011049">
    <property type="entry name" value="Serralysin-like_metalloprot_C"/>
</dbReference>
<evidence type="ECO:0000256" key="11">
    <source>
        <dbReference type="SAM" id="Coils"/>
    </source>
</evidence>
<gene>
    <name evidence="17" type="ORF">Xvie_01629</name>
</gene>
<dbReference type="SUPFAM" id="SSF101967">
    <property type="entry name" value="Adhesin YadA, collagen-binding domain"/>
    <property type="match status" value="2"/>
</dbReference>
<dbReference type="Pfam" id="PF05662">
    <property type="entry name" value="YadA_stalk"/>
    <property type="match status" value="2"/>
</dbReference>
<feature type="region of interest" description="Disordered" evidence="12">
    <location>
        <begin position="349"/>
        <end position="376"/>
    </location>
</feature>
<feature type="domain" description="Trimeric autotransporter adhesin YadA-like stalk" evidence="16">
    <location>
        <begin position="227"/>
        <end position="247"/>
    </location>
</feature>
<keyword evidence="10" id="KW-0998">Cell outer membrane</keyword>
<dbReference type="InterPro" id="IPR045584">
    <property type="entry name" value="Pilin-like"/>
</dbReference>
<reference evidence="17 18" key="1">
    <citation type="submission" date="2016-10" db="EMBL/GenBank/DDBJ databases">
        <title>Systematic genetic and metabolomic analysis of Xenorhabdus and Photorhabdus spp., highlights the requirements for a dual symbiotic and pathogenic life style.</title>
        <authorList>
            <person name="Tobias N.J."/>
            <person name="Wolff H."/>
            <person name="Djahanschiri B."/>
            <person name="Pidot S.J."/>
            <person name="Stinear T.P."/>
            <person name="Ebersberger I."/>
            <person name="Bode H.B."/>
        </authorList>
    </citation>
    <scope>NUCLEOTIDE SEQUENCE [LARGE SCALE GENOMIC DNA]</scope>
    <source>
        <strain evidence="17 18">DSM 22392</strain>
    </source>
</reference>
<keyword evidence="5" id="KW-1134">Transmembrane beta strand</keyword>
<comment type="subcellular location">
    <subcellularLocation>
        <location evidence="2">Cell outer membrane</location>
    </subcellularLocation>
    <subcellularLocation>
        <location evidence="1">Cell surface</location>
    </subcellularLocation>
</comment>